<dbReference type="Proteomes" id="UP000242175">
    <property type="component" value="Chromosome large"/>
</dbReference>
<dbReference type="CDD" id="cd02440">
    <property type="entry name" value="AdoMet_MTases"/>
    <property type="match status" value="1"/>
</dbReference>
<keyword evidence="6" id="KW-1185">Reference proteome</keyword>
<evidence type="ECO:0000313" key="6">
    <source>
        <dbReference type="Proteomes" id="UP000242175"/>
    </source>
</evidence>
<dbReference type="PANTHER" id="PTHR47806:SF1">
    <property type="entry name" value="RIBOSOMAL PROTEIN UL3 GLUTAMINE METHYLTRANSFERASE"/>
    <property type="match status" value="1"/>
</dbReference>
<dbReference type="GO" id="GO:0032259">
    <property type="term" value="P:methylation"/>
    <property type="evidence" value="ECO:0007669"/>
    <property type="project" value="UniProtKB-KW"/>
</dbReference>
<dbReference type="InterPro" id="IPR017127">
    <property type="entry name" value="Ribosome_uL3_MTase"/>
</dbReference>
<dbReference type="InterPro" id="IPR029063">
    <property type="entry name" value="SAM-dependent_MTases_sf"/>
</dbReference>
<evidence type="ECO:0000256" key="1">
    <source>
        <dbReference type="ARBA" id="ARBA00022603"/>
    </source>
</evidence>
<dbReference type="InterPro" id="IPR007848">
    <property type="entry name" value="Small_mtfrase_dom"/>
</dbReference>
<keyword evidence="2 5" id="KW-0808">Transferase</keyword>
<reference evidence="5 6" key="1">
    <citation type="journal article" date="2016" name="Int. J. Syst. Evol. Microbiol.">
        <title>Paraphotobacterium marinum gen. nov., sp. nov., a member of the family Vibrionaceae, isolated from surface seawater.</title>
        <authorList>
            <person name="Huang Z."/>
            <person name="Dong C."/>
            <person name="Shao Z."/>
        </authorList>
    </citation>
    <scope>NUCLEOTIDE SEQUENCE [LARGE SCALE GENOMIC DNA]</scope>
    <source>
        <strain evidence="5 6">NSCS20N07D</strain>
    </source>
</reference>
<dbReference type="GO" id="GO:0003676">
    <property type="term" value="F:nucleic acid binding"/>
    <property type="evidence" value="ECO:0007669"/>
    <property type="project" value="InterPro"/>
</dbReference>
<proteinExistence type="predicted"/>
<keyword evidence="5" id="KW-0687">Ribonucleoprotein</keyword>
<keyword evidence="1 5" id="KW-0489">Methyltransferase</keyword>
<feature type="domain" description="Methyltransferase small" evidence="4">
    <location>
        <begin position="134"/>
        <end position="234"/>
    </location>
</feature>
<dbReference type="NCBIfam" id="TIGR00536">
    <property type="entry name" value="hemK_fam"/>
    <property type="match status" value="1"/>
</dbReference>
<accession>A0A220VBP2</accession>
<sequence>MDKIFIHEVVDELETLMDMVRWTFSRFNSSDLFYGHGTDNPWDESKYLVYSLLNLPFDLPDSFLSSKLTKTEKSLILEKVIKRINERVPVPYLTNRAFYRGHEFFVNEHVLIPRSPIGEIIEKKLDVDYAINPSNILDLCSGSGCIGILAALKYPNAEVDLVDISEEAIKVCEENIHAYNLEDRVFPIISDLYENLSHSKYDLILTNPPYVDQEDMDSLPEEFIHEPRLALEAGADGLKLVKNILRNSLKHLNDDGLLICEVGNSMVHMLDQFPNTNFNWVEFEQGGHGVFIMKKDELSKFLELNKLYSEEHDGR</sequence>
<dbReference type="EMBL" id="CP022355">
    <property type="protein sequence ID" value="ASK77749.1"/>
    <property type="molecule type" value="Genomic_DNA"/>
</dbReference>
<dbReference type="SUPFAM" id="SSF53335">
    <property type="entry name" value="S-adenosyl-L-methionine-dependent methyltransferases"/>
    <property type="match status" value="1"/>
</dbReference>
<evidence type="ECO:0000259" key="4">
    <source>
        <dbReference type="Pfam" id="PF05175"/>
    </source>
</evidence>
<dbReference type="GO" id="GO:0005829">
    <property type="term" value="C:cytosol"/>
    <property type="evidence" value="ECO:0007669"/>
    <property type="project" value="TreeGrafter"/>
</dbReference>
<protein>
    <submittedName>
        <fullName evidence="5">50S ribosomal protein L3 N(5)-glutamine methyltransferase</fullName>
    </submittedName>
</protein>
<dbReference type="NCBIfam" id="TIGR03533">
    <property type="entry name" value="L3_gln_methyl"/>
    <property type="match status" value="1"/>
</dbReference>
<dbReference type="PANTHER" id="PTHR47806">
    <property type="entry name" value="50S RIBOSOMAL PROTEIN L3 GLUTAMINE METHYLTRANSFERASE"/>
    <property type="match status" value="1"/>
</dbReference>
<keyword evidence="5" id="KW-0689">Ribosomal protein</keyword>
<dbReference type="GO" id="GO:0005840">
    <property type="term" value="C:ribosome"/>
    <property type="evidence" value="ECO:0007669"/>
    <property type="project" value="UniProtKB-KW"/>
</dbReference>
<dbReference type="RefSeq" id="WP_089072659.1">
    <property type="nucleotide sequence ID" value="NZ_CBCSAM010000007.1"/>
</dbReference>
<dbReference type="GO" id="GO:0036009">
    <property type="term" value="F:protein-glutamine N-methyltransferase activity"/>
    <property type="evidence" value="ECO:0007669"/>
    <property type="project" value="InterPro"/>
</dbReference>
<name>A0A220VBP2_9GAMM</name>
<dbReference type="Pfam" id="PF05175">
    <property type="entry name" value="MTS"/>
    <property type="match status" value="1"/>
</dbReference>
<dbReference type="KEGG" id="pmai:CF386_00930"/>
<dbReference type="PROSITE" id="PS00092">
    <property type="entry name" value="N6_MTASE"/>
    <property type="match status" value="1"/>
</dbReference>
<dbReference type="InterPro" id="IPR002052">
    <property type="entry name" value="DNA_methylase_N6_adenine_CS"/>
</dbReference>
<dbReference type="PIRSF" id="PIRSF037167">
    <property type="entry name" value="Mtase_YfcB_prd"/>
    <property type="match status" value="1"/>
</dbReference>
<dbReference type="OrthoDB" id="9800643at2"/>
<organism evidence="5 6">
    <name type="scientific">Paraphotobacterium marinum</name>
    <dbReference type="NCBI Taxonomy" id="1755811"/>
    <lineage>
        <taxon>Bacteria</taxon>
        <taxon>Pseudomonadati</taxon>
        <taxon>Pseudomonadota</taxon>
        <taxon>Gammaproteobacteria</taxon>
        <taxon>Vibrionales</taxon>
        <taxon>Vibrionaceae</taxon>
        <taxon>Paraphotobacterium</taxon>
    </lineage>
</organism>
<evidence type="ECO:0000313" key="5">
    <source>
        <dbReference type="EMBL" id="ASK77749.1"/>
    </source>
</evidence>
<keyword evidence="3" id="KW-0949">S-adenosyl-L-methionine</keyword>
<evidence type="ECO:0000256" key="2">
    <source>
        <dbReference type="ARBA" id="ARBA00022679"/>
    </source>
</evidence>
<gene>
    <name evidence="5" type="ORF">CF386_00930</name>
</gene>
<dbReference type="InterPro" id="IPR004556">
    <property type="entry name" value="HemK-like"/>
</dbReference>
<dbReference type="AlphaFoldDB" id="A0A220VBP2"/>
<evidence type="ECO:0000256" key="3">
    <source>
        <dbReference type="ARBA" id="ARBA00022691"/>
    </source>
</evidence>
<dbReference type="Gene3D" id="3.40.50.150">
    <property type="entry name" value="Vaccinia Virus protein VP39"/>
    <property type="match status" value="1"/>
</dbReference>